<reference evidence="1 2" key="1">
    <citation type="submission" date="2012-05" db="EMBL/GenBank/DDBJ databases">
        <authorList>
            <person name="Weinstock G."/>
            <person name="Sodergren E."/>
            <person name="Lobos E.A."/>
            <person name="Fulton L."/>
            <person name="Fulton R."/>
            <person name="Courtney L."/>
            <person name="Fronick C."/>
            <person name="O'Laughlin M."/>
            <person name="Godfrey J."/>
            <person name="Wilson R.M."/>
            <person name="Miner T."/>
            <person name="Farmer C."/>
            <person name="Delehaunty K."/>
            <person name="Cordes M."/>
            <person name="Minx P."/>
            <person name="Tomlinson C."/>
            <person name="Chen J."/>
            <person name="Wollam A."/>
            <person name="Pepin K.H."/>
            <person name="Bhonagiri V."/>
            <person name="Zhang X."/>
            <person name="Suruliraj S."/>
            <person name="Warren W."/>
            <person name="Mitreva M."/>
            <person name="Mardis E.R."/>
            <person name="Wilson R.K."/>
        </authorList>
    </citation>
    <scope>NUCLEOTIDE SEQUENCE [LARGE SCALE GENOMIC DNA]</scope>
    <source>
        <strain evidence="1 2">F0235</strain>
    </source>
</reference>
<comment type="caution">
    <text evidence="1">The sequence shown here is derived from an EMBL/GenBank/DDBJ whole genome shotgun (WGS) entry which is preliminary data.</text>
</comment>
<gene>
    <name evidence="1" type="ORF">HMPREF9997_02782</name>
</gene>
<evidence type="ECO:0000313" key="1">
    <source>
        <dbReference type="EMBL" id="EKX87456.1"/>
    </source>
</evidence>
<name>L1M947_9CORY</name>
<dbReference type="AlphaFoldDB" id="L1M947"/>
<dbReference type="Proteomes" id="UP000010445">
    <property type="component" value="Unassembled WGS sequence"/>
</dbReference>
<sequence>MVVVFVSEQVTTISAVSGSAGSGFHCRSLHRYWSMDACPNSQLM</sequence>
<evidence type="ECO:0000313" key="2">
    <source>
        <dbReference type="Proteomes" id="UP000010445"/>
    </source>
</evidence>
<organism evidence="1 2">
    <name type="scientific">Corynebacterium durum F0235</name>
    <dbReference type="NCBI Taxonomy" id="1035195"/>
    <lineage>
        <taxon>Bacteria</taxon>
        <taxon>Bacillati</taxon>
        <taxon>Actinomycetota</taxon>
        <taxon>Actinomycetes</taxon>
        <taxon>Mycobacteriales</taxon>
        <taxon>Corynebacteriaceae</taxon>
        <taxon>Corynebacterium</taxon>
    </lineage>
</organism>
<proteinExistence type="predicted"/>
<keyword evidence="2" id="KW-1185">Reference proteome</keyword>
<accession>L1M947</accession>
<protein>
    <submittedName>
        <fullName evidence="1">Uncharacterized protein</fullName>
    </submittedName>
</protein>
<dbReference type="HOGENOM" id="CLU_3214982_0_0_11"/>
<dbReference type="EMBL" id="AMEM01000044">
    <property type="protein sequence ID" value="EKX87456.1"/>
    <property type="molecule type" value="Genomic_DNA"/>
</dbReference>